<evidence type="ECO:0000313" key="2">
    <source>
        <dbReference type="Proteomes" id="UP000651482"/>
    </source>
</evidence>
<sequence>MKITICIGSSCHIKGSRQVVERLQQLLAAHNLTDQVELAGSFCVGKCQQGVCVTVDGVFHSVSPDSVDSFFKTEILPKLSA</sequence>
<evidence type="ECO:0000313" key="1">
    <source>
        <dbReference type="EMBL" id="MBC8533942.1"/>
    </source>
</evidence>
<dbReference type="Pfam" id="PF01257">
    <property type="entry name" value="2Fe-2S_thioredx"/>
    <property type="match status" value="1"/>
</dbReference>
<protein>
    <submittedName>
        <fullName evidence="1">(2Fe-2S) ferredoxin domain-containing protein</fullName>
    </submittedName>
</protein>
<dbReference type="EMBL" id="JACRSN010000010">
    <property type="protein sequence ID" value="MBC8533942.1"/>
    <property type="molecule type" value="Genomic_DNA"/>
</dbReference>
<name>A0A926HN84_9FIRM</name>
<organism evidence="1 2">
    <name type="scientific">Yeguia hominis</name>
    <dbReference type="NCBI Taxonomy" id="2763662"/>
    <lineage>
        <taxon>Bacteria</taxon>
        <taxon>Bacillati</taxon>
        <taxon>Bacillota</taxon>
        <taxon>Clostridia</taxon>
        <taxon>Eubacteriales</taxon>
        <taxon>Yeguiaceae</taxon>
        <taxon>Yeguia</taxon>
    </lineage>
</organism>
<reference evidence="1" key="1">
    <citation type="submission" date="2020-08" db="EMBL/GenBank/DDBJ databases">
        <title>Genome public.</title>
        <authorList>
            <person name="Liu C."/>
            <person name="Sun Q."/>
        </authorList>
    </citation>
    <scope>NUCLEOTIDE SEQUENCE</scope>
    <source>
        <strain evidence="1">NSJ-40</strain>
    </source>
</reference>
<keyword evidence="2" id="KW-1185">Reference proteome</keyword>
<dbReference type="Gene3D" id="3.40.30.10">
    <property type="entry name" value="Glutaredoxin"/>
    <property type="match status" value="1"/>
</dbReference>
<dbReference type="RefSeq" id="WP_249319596.1">
    <property type="nucleotide sequence ID" value="NZ_JACRSN010000010.1"/>
</dbReference>
<dbReference type="SUPFAM" id="SSF52833">
    <property type="entry name" value="Thioredoxin-like"/>
    <property type="match status" value="1"/>
</dbReference>
<dbReference type="Proteomes" id="UP000651482">
    <property type="component" value="Unassembled WGS sequence"/>
</dbReference>
<comment type="caution">
    <text evidence="1">The sequence shown here is derived from an EMBL/GenBank/DDBJ whole genome shotgun (WGS) entry which is preliminary data.</text>
</comment>
<accession>A0A926HN84</accession>
<gene>
    <name evidence="1" type="ORF">IAG03_07980</name>
</gene>
<dbReference type="CDD" id="cd02980">
    <property type="entry name" value="TRX_Fd_family"/>
    <property type="match status" value="1"/>
</dbReference>
<proteinExistence type="predicted"/>
<dbReference type="InterPro" id="IPR036249">
    <property type="entry name" value="Thioredoxin-like_sf"/>
</dbReference>
<dbReference type="AlphaFoldDB" id="A0A926HN84"/>